<dbReference type="CDD" id="cd16664">
    <property type="entry name" value="RING-Ubox_PUB"/>
    <property type="match status" value="1"/>
</dbReference>
<dbReference type="Proteomes" id="UP001177003">
    <property type="component" value="Chromosome 9"/>
</dbReference>
<evidence type="ECO:0000256" key="4">
    <source>
        <dbReference type="ARBA" id="ARBA00022679"/>
    </source>
</evidence>
<dbReference type="SMART" id="SM00504">
    <property type="entry name" value="Ubox"/>
    <property type="match status" value="1"/>
</dbReference>
<evidence type="ECO:0000313" key="9">
    <source>
        <dbReference type="EMBL" id="CAI9301706.1"/>
    </source>
</evidence>
<dbReference type="GO" id="GO:0061630">
    <property type="term" value="F:ubiquitin protein ligase activity"/>
    <property type="evidence" value="ECO:0007669"/>
    <property type="project" value="UniProtKB-UniRule"/>
</dbReference>
<dbReference type="EMBL" id="OX465085">
    <property type="protein sequence ID" value="CAI9301706.1"/>
    <property type="molecule type" value="Genomic_DNA"/>
</dbReference>
<organism evidence="9 10">
    <name type="scientific">Lactuca saligna</name>
    <name type="common">Willowleaf lettuce</name>
    <dbReference type="NCBI Taxonomy" id="75948"/>
    <lineage>
        <taxon>Eukaryota</taxon>
        <taxon>Viridiplantae</taxon>
        <taxon>Streptophyta</taxon>
        <taxon>Embryophyta</taxon>
        <taxon>Tracheophyta</taxon>
        <taxon>Spermatophyta</taxon>
        <taxon>Magnoliopsida</taxon>
        <taxon>eudicotyledons</taxon>
        <taxon>Gunneridae</taxon>
        <taxon>Pentapetalae</taxon>
        <taxon>asterids</taxon>
        <taxon>campanulids</taxon>
        <taxon>Asterales</taxon>
        <taxon>Asteraceae</taxon>
        <taxon>Cichorioideae</taxon>
        <taxon>Cichorieae</taxon>
        <taxon>Lactucinae</taxon>
        <taxon>Lactuca</taxon>
    </lineage>
</organism>
<dbReference type="InterPro" id="IPR003613">
    <property type="entry name" value="Ubox_domain"/>
</dbReference>
<name>A0AA36ELL9_LACSI</name>
<feature type="domain" description="U-box" evidence="8">
    <location>
        <begin position="12"/>
        <end position="86"/>
    </location>
</feature>
<dbReference type="InterPro" id="IPR058678">
    <property type="entry name" value="ARM_PUB"/>
</dbReference>
<keyword evidence="10" id="KW-1185">Reference proteome</keyword>
<reference evidence="9" key="1">
    <citation type="submission" date="2023-04" db="EMBL/GenBank/DDBJ databases">
        <authorList>
            <person name="Vijverberg K."/>
            <person name="Xiong W."/>
            <person name="Schranz E."/>
        </authorList>
    </citation>
    <scope>NUCLEOTIDE SEQUENCE</scope>
</reference>
<evidence type="ECO:0000256" key="1">
    <source>
        <dbReference type="ARBA" id="ARBA00000900"/>
    </source>
</evidence>
<dbReference type="EC" id="2.3.2.27" evidence="7"/>
<protein>
    <recommendedName>
        <fullName evidence="7 8">U-box domain-containing protein</fullName>
        <ecNumber evidence="7">2.3.2.27</ecNumber>
    </recommendedName>
    <alternativeName>
        <fullName evidence="7">RING-type E3 ubiquitin transferase PUB</fullName>
    </alternativeName>
</protein>
<evidence type="ECO:0000256" key="5">
    <source>
        <dbReference type="ARBA" id="ARBA00022737"/>
    </source>
</evidence>
<dbReference type="Gene3D" id="1.25.10.10">
    <property type="entry name" value="Leucine-rich Repeat Variant"/>
    <property type="match status" value="2"/>
</dbReference>
<comment type="pathway">
    <text evidence="3 7">Protein modification; protein ubiquitination.</text>
</comment>
<dbReference type="PROSITE" id="PS51698">
    <property type="entry name" value="U_BOX"/>
    <property type="match status" value="1"/>
</dbReference>
<evidence type="ECO:0000256" key="2">
    <source>
        <dbReference type="ARBA" id="ARBA00003861"/>
    </source>
</evidence>
<gene>
    <name evidence="9" type="ORF">LSALG_LOCUS40237</name>
</gene>
<dbReference type="Gene3D" id="3.30.40.10">
    <property type="entry name" value="Zinc/RING finger domain, C3HC4 (zinc finger)"/>
    <property type="match status" value="1"/>
</dbReference>
<dbReference type="InterPro" id="IPR045185">
    <property type="entry name" value="PUB22/23/24-like"/>
</dbReference>
<dbReference type="SUPFAM" id="SSF48371">
    <property type="entry name" value="ARM repeat"/>
    <property type="match status" value="1"/>
</dbReference>
<proteinExistence type="predicted"/>
<dbReference type="InterPro" id="IPR013083">
    <property type="entry name" value="Znf_RING/FYVE/PHD"/>
</dbReference>
<evidence type="ECO:0000259" key="8">
    <source>
        <dbReference type="PROSITE" id="PS51698"/>
    </source>
</evidence>
<dbReference type="PANTHER" id="PTHR22849:SF163">
    <property type="entry name" value="U-BOX DOMAIN-CONTAINING PROTEIN"/>
    <property type="match status" value="1"/>
</dbReference>
<evidence type="ECO:0000256" key="3">
    <source>
        <dbReference type="ARBA" id="ARBA00004906"/>
    </source>
</evidence>
<evidence type="ECO:0000256" key="6">
    <source>
        <dbReference type="ARBA" id="ARBA00022786"/>
    </source>
</evidence>
<dbReference type="InterPro" id="IPR016024">
    <property type="entry name" value="ARM-type_fold"/>
</dbReference>
<dbReference type="FunFam" id="3.30.40.10:FF:000502">
    <property type="entry name" value="RING-type E3 ubiquitin transferase"/>
    <property type="match status" value="1"/>
</dbReference>
<evidence type="ECO:0000256" key="7">
    <source>
        <dbReference type="RuleBase" id="RU369093"/>
    </source>
</evidence>
<accession>A0AA36ELL9</accession>
<dbReference type="SUPFAM" id="SSF57850">
    <property type="entry name" value="RING/U-box"/>
    <property type="match status" value="1"/>
</dbReference>
<comment type="function">
    <text evidence="2 7">Functions as an E3 ubiquitin ligase.</text>
</comment>
<dbReference type="Pfam" id="PF25598">
    <property type="entry name" value="ARM_PUB"/>
    <property type="match status" value="1"/>
</dbReference>
<dbReference type="GO" id="GO:0016567">
    <property type="term" value="P:protein ubiquitination"/>
    <property type="evidence" value="ECO:0007669"/>
    <property type="project" value="UniProtKB-UniRule"/>
</dbReference>
<evidence type="ECO:0000313" key="10">
    <source>
        <dbReference type="Proteomes" id="UP001177003"/>
    </source>
</evidence>
<comment type="catalytic activity">
    <reaction evidence="1 7">
        <text>S-ubiquitinyl-[E2 ubiquitin-conjugating enzyme]-L-cysteine + [acceptor protein]-L-lysine = [E2 ubiquitin-conjugating enzyme]-L-cysteine + N(6)-ubiquitinyl-[acceptor protein]-L-lysine.</text>
        <dbReference type="EC" id="2.3.2.27"/>
    </reaction>
</comment>
<keyword evidence="5" id="KW-0677">Repeat</keyword>
<dbReference type="InterPro" id="IPR045210">
    <property type="entry name" value="RING-Ubox_PUB"/>
</dbReference>
<dbReference type="AlphaFoldDB" id="A0AA36ELL9"/>
<dbReference type="Pfam" id="PF04564">
    <property type="entry name" value="U-box"/>
    <property type="match status" value="1"/>
</dbReference>
<dbReference type="PANTHER" id="PTHR22849">
    <property type="entry name" value="WDSAM1 PROTEIN"/>
    <property type="match status" value="1"/>
</dbReference>
<keyword evidence="6 7" id="KW-0833">Ubl conjugation pathway</keyword>
<dbReference type="InterPro" id="IPR011989">
    <property type="entry name" value="ARM-like"/>
</dbReference>
<sequence>MVREKMNDLYLSVPSFFKCPISMDVMRSPVSLCTGVTYDRTSIQKWLESGHNTCPATMQVLNSTDVVPNLTLRRLIRFWSDSYLLCPQSQASFNNHLAIESIRKLISSEETDEVLLSSLSKIVELAKFSDEGRESLANSEGFLPMLARILKSSNEVEVVELVVTTLDLILFTKEVKERLKKINLDDAFFSPFILVLQKGHFEARISAARVLESLALFDYESRRLIAEQKGLLNELCHLTNTLTNQTAIDAGLAAIIAISTSRPAKKELLRLGVVRTAGRILSGSENTVTAMEKAMKVLEMVSTNTEGRVAISDDENCISGVVQRLMKVSTAATENGIVVIWNVCYLSRDRSAQEAAMGSNGLTKVLLVMQSNCSAIVRQMCKDLVKVFRVNSKSCLASYETRTTHITPY</sequence>
<keyword evidence="4 7" id="KW-0808">Transferase</keyword>